<reference evidence="1" key="1">
    <citation type="submission" date="2019-06" db="EMBL/GenBank/DDBJ databases">
        <authorList>
            <person name="Zheng W."/>
        </authorList>
    </citation>
    <scope>NUCLEOTIDE SEQUENCE</scope>
    <source>
        <strain evidence="1">QDHG01</strain>
    </source>
</reference>
<name>A0A8J8SUR2_HALGN</name>
<dbReference type="SUPFAM" id="SSF49899">
    <property type="entry name" value="Concanavalin A-like lectins/glucanases"/>
    <property type="match status" value="2"/>
</dbReference>
<gene>
    <name evidence="1" type="ORF">FGO68_gene2638</name>
</gene>
<dbReference type="AlphaFoldDB" id="A0A8J8SUR2"/>
<accession>A0A8J8SUR2</accession>
<organism evidence="1 2">
    <name type="scientific">Halteria grandinella</name>
    <dbReference type="NCBI Taxonomy" id="5974"/>
    <lineage>
        <taxon>Eukaryota</taxon>
        <taxon>Sar</taxon>
        <taxon>Alveolata</taxon>
        <taxon>Ciliophora</taxon>
        <taxon>Intramacronucleata</taxon>
        <taxon>Spirotrichea</taxon>
        <taxon>Stichotrichia</taxon>
        <taxon>Sporadotrichida</taxon>
        <taxon>Halteriidae</taxon>
        <taxon>Halteria</taxon>
    </lineage>
</organism>
<dbReference type="InterPro" id="IPR013320">
    <property type="entry name" value="ConA-like_dom_sf"/>
</dbReference>
<comment type="caution">
    <text evidence="1">The sequence shown here is derived from an EMBL/GenBank/DDBJ whole genome shotgun (WGS) entry which is preliminary data.</text>
</comment>
<dbReference type="Proteomes" id="UP000785679">
    <property type="component" value="Unassembled WGS sequence"/>
</dbReference>
<evidence type="ECO:0000313" key="1">
    <source>
        <dbReference type="EMBL" id="TNV71133.1"/>
    </source>
</evidence>
<keyword evidence="2" id="KW-1185">Reference proteome</keyword>
<proteinExistence type="predicted"/>
<protein>
    <submittedName>
        <fullName evidence="1">Uncharacterized protein</fullName>
    </submittedName>
</protein>
<sequence length="721" mass="82091">MKYNLAQMEYQIYQEFDNLTIPVSDTFHPLDTMEWNHYGSSTYMFLPTTLVDTLRFDLLPPKVGGYTEWTFEIRMLKEYNLNEGLFDMPGFITITALNNGGVNIKLGTDLIGFDTSAFMQLDVWIHLTLMSEPGLPTTTLYINSQPLADIPQRATLPASSQGWFFPNNNVAIKEMRIWSEIMPLTFMKQATLKDFDGCYYPNLFYFLPMRSQQDRALAARMYTMGTYEHIWQGGYRGVSENDFNYCYDVEEVFDGFSCNSQQYVHLLTNDFTNLQFPLFTPGSPPPPLPTWTLEFWLLFMRDTDIGNIVKLKMGDGSSIAYSETARKVYYKQYSSANVMVYSEQAFDSVTDLDFTRSYWKKVVVRYESVPSLACSVEIVKGGTKVHGQCLASGAPKWVTFCEWNGPCNFAVRHVIMWSKIMSYSPRSPPIYAELSSLIAYWPLDDKESPILRDASPRALTYPILALHPTQSFRWKHPHQISPTADHLFICLDPSSLYNELTELCEPLNVLTPAFYPSTTPVTLKSNQMGPLSKDWTIDFWVKYTSERPFTQINMITQKATSCTSGLAGGVVLNIGVMSGGTGSQSLKAEDLVDVMRVPNVHTSIIIKPLRYFHYTLINSGAANKLQSVLNFTNSNDIQPSFDFLSPCDFQIGLETLNDPSISFSLKQLKVWSVSMNIGEIMHWSMATMVNQGYPNLVLYYRMDNDIFKGKFNSKHSSKILI</sequence>
<dbReference type="Gene3D" id="2.60.120.200">
    <property type="match status" value="1"/>
</dbReference>
<dbReference type="EMBL" id="RRYP01030528">
    <property type="protein sequence ID" value="TNV71133.1"/>
    <property type="molecule type" value="Genomic_DNA"/>
</dbReference>
<evidence type="ECO:0000313" key="2">
    <source>
        <dbReference type="Proteomes" id="UP000785679"/>
    </source>
</evidence>